<gene>
    <name evidence="1" type="ORF">RCL2_001951700</name>
</gene>
<reference evidence="1" key="1">
    <citation type="submission" date="2019-10" db="EMBL/GenBank/DDBJ databases">
        <title>Conservation and host-specific expression of non-tandemly repeated heterogenous ribosome RNA gene in arbuscular mycorrhizal fungi.</title>
        <authorList>
            <person name="Maeda T."/>
            <person name="Kobayashi Y."/>
            <person name="Nakagawa T."/>
            <person name="Ezawa T."/>
            <person name="Yamaguchi K."/>
            <person name="Bino T."/>
            <person name="Nishimoto Y."/>
            <person name="Shigenobu S."/>
            <person name="Kawaguchi M."/>
        </authorList>
    </citation>
    <scope>NUCLEOTIDE SEQUENCE</scope>
    <source>
        <strain evidence="1">HR1</strain>
    </source>
</reference>
<evidence type="ECO:0000313" key="1">
    <source>
        <dbReference type="EMBL" id="GES92752.1"/>
    </source>
</evidence>
<organism evidence="1 2">
    <name type="scientific">Rhizophagus clarus</name>
    <dbReference type="NCBI Taxonomy" id="94130"/>
    <lineage>
        <taxon>Eukaryota</taxon>
        <taxon>Fungi</taxon>
        <taxon>Fungi incertae sedis</taxon>
        <taxon>Mucoromycota</taxon>
        <taxon>Glomeromycotina</taxon>
        <taxon>Glomeromycetes</taxon>
        <taxon>Glomerales</taxon>
        <taxon>Glomeraceae</taxon>
        <taxon>Rhizophagus</taxon>
    </lineage>
</organism>
<protein>
    <submittedName>
        <fullName evidence="1">Uncharacterized protein</fullName>
    </submittedName>
</protein>
<dbReference type="AlphaFoldDB" id="A0A8H3QV96"/>
<proteinExistence type="predicted"/>
<dbReference type="OrthoDB" id="2381526at2759"/>
<sequence>MDFQTLNIAITTMNPNLTDGVHFCLVTFKKLLLLCTTNIYINGPHSVYAQSNHQPQLSSGQRPYSVVGYEGYEGLSSLQQQPSFRVIRRRHQRRNVRNNSNVLNPTLDNFYNTLRRAGAGLNVNSAKSWLKEYEGYRQQVLNAEKSSTENTRPVSCYSSSLVSSPSTMEYQRYSMQF</sequence>
<dbReference type="Proteomes" id="UP000615446">
    <property type="component" value="Unassembled WGS sequence"/>
</dbReference>
<name>A0A8H3QV96_9GLOM</name>
<dbReference type="EMBL" id="BLAL01000216">
    <property type="protein sequence ID" value="GES92752.1"/>
    <property type="molecule type" value="Genomic_DNA"/>
</dbReference>
<accession>A0A8H3QV96</accession>
<evidence type="ECO:0000313" key="2">
    <source>
        <dbReference type="Proteomes" id="UP000615446"/>
    </source>
</evidence>
<comment type="caution">
    <text evidence="1">The sequence shown here is derived from an EMBL/GenBank/DDBJ whole genome shotgun (WGS) entry which is preliminary data.</text>
</comment>